<gene>
    <name evidence="3" type="ORF">BBG48_000580</name>
</gene>
<keyword evidence="1" id="KW-0175">Coiled coil</keyword>
<keyword evidence="2" id="KW-1133">Transmembrane helix</keyword>
<evidence type="ECO:0000313" key="4">
    <source>
        <dbReference type="Proteomes" id="UP000093352"/>
    </source>
</evidence>
<organism evidence="3 4">
    <name type="scientific">Criibacterium bergeronii</name>
    <dbReference type="NCBI Taxonomy" id="1871336"/>
    <lineage>
        <taxon>Bacteria</taxon>
        <taxon>Bacillati</taxon>
        <taxon>Bacillota</taxon>
        <taxon>Clostridia</taxon>
        <taxon>Peptostreptococcales</taxon>
        <taxon>Filifactoraceae</taxon>
        <taxon>Criibacterium</taxon>
    </lineage>
</organism>
<dbReference type="STRING" id="1871336.BBG48_00875"/>
<keyword evidence="2" id="KW-0812">Transmembrane</keyword>
<accession>A0A371IPE9</accession>
<dbReference type="AlphaFoldDB" id="A0A371IPE9"/>
<comment type="caution">
    <text evidence="3">The sequence shown here is derived from an EMBL/GenBank/DDBJ whole genome shotgun (WGS) entry which is preliminary data.</text>
</comment>
<evidence type="ECO:0000256" key="2">
    <source>
        <dbReference type="SAM" id="Phobius"/>
    </source>
</evidence>
<evidence type="ECO:0000256" key="1">
    <source>
        <dbReference type="SAM" id="Coils"/>
    </source>
</evidence>
<keyword evidence="2" id="KW-0472">Membrane</keyword>
<keyword evidence="4" id="KW-1185">Reference proteome</keyword>
<sequence length="63" mass="7325">MFISLGSIIVGLLMLIIPLLLLVIVLKIYKSKNYDKKDLELRVQLLEKEIEDIKAHINYVDEL</sequence>
<proteinExistence type="predicted"/>
<evidence type="ECO:0000313" key="3">
    <source>
        <dbReference type="EMBL" id="RDY22358.1"/>
    </source>
</evidence>
<dbReference type="Proteomes" id="UP000093352">
    <property type="component" value="Unassembled WGS sequence"/>
</dbReference>
<name>A0A371IPE9_9FIRM</name>
<feature type="coiled-coil region" evidence="1">
    <location>
        <begin position="29"/>
        <end position="56"/>
    </location>
</feature>
<dbReference type="EMBL" id="MBEW02000001">
    <property type="protein sequence ID" value="RDY22358.1"/>
    <property type="molecule type" value="Genomic_DNA"/>
</dbReference>
<feature type="transmembrane region" description="Helical" evidence="2">
    <location>
        <begin position="6"/>
        <end position="29"/>
    </location>
</feature>
<reference evidence="3 4" key="1">
    <citation type="journal article" date="2016" name="Genome Announc.">
        <title>Draft Genome Sequence of Criibacterium bergeronii gen. nov., sp. nov., Strain CCRI-22567T, Isolated from a Vaginal Sample from a Woman with Bacterial Vaginosis.</title>
        <authorList>
            <person name="Maheux A.F."/>
            <person name="Berube E."/>
            <person name="Boudreau D.K."/>
            <person name="Raymond F."/>
            <person name="Corbeil J."/>
            <person name="Roy P.H."/>
            <person name="Boissinot M."/>
            <person name="Omar R.F."/>
        </authorList>
    </citation>
    <scope>NUCLEOTIDE SEQUENCE [LARGE SCALE GENOMIC DNA]</scope>
    <source>
        <strain evidence="3 4">CCRI-22567</strain>
    </source>
</reference>
<protein>
    <submittedName>
        <fullName evidence="3">Uncharacterized protein</fullName>
    </submittedName>
</protein>